<name>A0ACB8G522_9SAUR</name>
<evidence type="ECO:0000313" key="2">
    <source>
        <dbReference type="Proteomes" id="UP000827872"/>
    </source>
</evidence>
<sequence>MRVSQSAGLCRSQDNGLFPVAGSCYGDGYVTSEIMATAMALAPSRGFGPWRSICFRSGRTASLGCRVCSVRSRSSETVYDVVVSGGGMVGSAMAAALGNDAHLHEKKILLLEAGPRKSTNQLPTSYSNRVSAITLGSATLLNSFGAWDHIRSMRVKPFQRMQWKNGETGEQWQNWFSPFGMNEMNTVLLKLFGVGCLF</sequence>
<dbReference type="Proteomes" id="UP000827872">
    <property type="component" value="Linkage Group LG02"/>
</dbReference>
<protein>
    <submittedName>
        <fullName evidence="1">Uncharacterized protein</fullName>
    </submittedName>
</protein>
<organism evidence="1 2">
    <name type="scientific">Sphaerodactylus townsendi</name>
    <dbReference type="NCBI Taxonomy" id="933632"/>
    <lineage>
        <taxon>Eukaryota</taxon>
        <taxon>Metazoa</taxon>
        <taxon>Chordata</taxon>
        <taxon>Craniata</taxon>
        <taxon>Vertebrata</taxon>
        <taxon>Euteleostomi</taxon>
        <taxon>Lepidosauria</taxon>
        <taxon>Squamata</taxon>
        <taxon>Bifurcata</taxon>
        <taxon>Gekkota</taxon>
        <taxon>Sphaerodactylidae</taxon>
        <taxon>Sphaerodactylus</taxon>
    </lineage>
</organism>
<comment type="caution">
    <text evidence="1">The sequence shown here is derived from an EMBL/GenBank/DDBJ whole genome shotgun (WGS) entry which is preliminary data.</text>
</comment>
<evidence type="ECO:0000313" key="1">
    <source>
        <dbReference type="EMBL" id="KAH8014634.1"/>
    </source>
</evidence>
<dbReference type="EMBL" id="CM037615">
    <property type="protein sequence ID" value="KAH8014634.1"/>
    <property type="molecule type" value="Genomic_DNA"/>
</dbReference>
<proteinExistence type="predicted"/>
<accession>A0ACB8G522</accession>
<reference evidence="1" key="1">
    <citation type="submission" date="2021-08" db="EMBL/GenBank/DDBJ databases">
        <title>The first chromosome-level gecko genome reveals the dynamic sex chromosomes of Neotropical dwarf geckos (Sphaerodactylidae: Sphaerodactylus).</title>
        <authorList>
            <person name="Pinto B.J."/>
            <person name="Keating S.E."/>
            <person name="Gamble T."/>
        </authorList>
    </citation>
    <scope>NUCLEOTIDE SEQUENCE</scope>
    <source>
        <strain evidence="1">TG3544</strain>
    </source>
</reference>
<keyword evidence="2" id="KW-1185">Reference proteome</keyword>
<gene>
    <name evidence="1" type="ORF">K3G42_030746</name>
</gene>